<feature type="region of interest" description="Disordered" evidence="5">
    <location>
        <begin position="228"/>
        <end position="247"/>
    </location>
</feature>
<dbReference type="Pfam" id="PF13639">
    <property type="entry name" value="zf-RING_2"/>
    <property type="match status" value="1"/>
</dbReference>
<feature type="compositionally biased region" description="Low complexity" evidence="5">
    <location>
        <begin position="285"/>
        <end position="302"/>
    </location>
</feature>
<dbReference type="SMART" id="SM00184">
    <property type="entry name" value="RING"/>
    <property type="match status" value="1"/>
</dbReference>
<evidence type="ECO:0000256" key="3">
    <source>
        <dbReference type="ARBA" id="ARBA00022833"/>
    </source>
</evidence>
<keyword evidence="2 4" id="KW-0863">Zinc-finger</keyword>
<dbReference type="Proteomes" id="UP000041254">
    <property type="component" value="Unassembled WGS sequence"/>
</dbReference>
<sequence length="563" mass="60659">MAKARCTICYEALLGDDDNPPYAANPECGHVFHRNCLHNWESQRQHPTCPGCRKPLQPFRVHIEYDMKRRKPRAAPAESAQPAAKGGDSSGEEDDERIEELEAENERLQKRVGALGKEKAAAQKEVEAAAQKLHSREKLLSNLQKDKQKLVDQNRELYGEKAHATTRLLEAETELIEWKDRAKRAEIYETSTNEQQYYAAVKQYNGDLQALLRGLMTKEKDNRCKVKRVERERDEAGQAQQTANERAERLEKEVERAQTKEGAAINENKRLKKLLREARQKLKAATDAGAAAAAAAASDASGQQKRPADGDDGGVGEEEEEDIFGDAILRPPKKKAKDDRRVPGAGKVFPLSRQQSNMDDRPAPARPPLRPAPPRIVPVERPILPTGPAGETLVNGRRDEVGEPEPHAPGAAAAAAADPQPQPPGQHPPRPPVMPKAPKAAAPAPQDAQPKPHRQVPVTPADGNAGDGAGADGAAASRPVPQPERVEIVIDDDTPEGSKKGRGKVVGGKAVIKDIGGKGQHGKAKGRGGAGIGVGGGIKGREKHIAGQSSMLAFLNGGGRGKK</sequence>
<proteinExistence type="predicted"/>
<reference evidence="7 8" key="1">
    <citation type="submission" date="2014-11" db="EMBL/GenBank/DDBJ databases">
        <authorList>
            <person name="Zhu J."/>
            <person name="Qi W."/>
            <person name="Song R."/>
        </authorList>
    </citation>
    <scope>NUCLEOTIDE SEQUENCE [LARGE SCALE GENOMIC DNA]</scope>
</reference>
<feature type="domain" description="RING-type" evidence="6">
    <location>
        <begin position="6"/>
        <end position="53"/>
    </location>
</feature>
<feature type="compositionally biased region" description="Low complexity" evidence="5">
    <location>
        <begin position="74"/>
        <end position="84"/>
    </location>
</feature>
<dbReference type="GO" id="GO:0061630">
    <property type="term" value="F:ubiquitin protein ligase activity"/>
    <property type="evidence" value="ECO:0007669"/>
    <property type="project" value="TreeGrafter"/>
</dbReference>
<evidence type="ECO:0000313" key="8">
    <source>
        <dbReference type="Proteomes" id="UP000041254"/>
    </source>
</evidence>
<name>A0A0G4FLT1_VITBC</name>
<dbReference type="InterPro" id="IPR001841">
    <property type="entry name" value="Znf_RING"/>
</dbReference>
<feature type="compositionally biased region" description="Low complexity" evidence="5">
    <location>
        <begin position="408"/>
        <end position="419"/>
    </location>
</feature>
<keyword evidence="1" id="KW-0479">Metal-binding</keyword>
<evidence type="ECO:0000256" key="2">
    <source>
        <dbReference type="ARBA" id="ARBA00022771"/>
    </source>
</evidence>
<dbReference type="InParanoid" id="A0A0G4FLT1"/>
<dbReference type="SUPFAM" id="SSF57850">
    <property type="entry name" value="RING/U-box"/>
    <property type="match status" value="1"/>
</dbReference>
<feature type="compositionally biased region" description="Acidic residues" evidence="5">
    <location>
        <begin position="90"/>
        <end position="99"/>
    </location>
</feature>
<gene>
    <name evidence="7" type="ORF">Vbra_2227</name>
</gene>
<dbReference type="InterPro" id="IPR013083">
    <property type="entry name" value="Znf_RING/FYVE/PHD"/>
</dbReference>
<dbReference type="SMART" id="SM01197">
    <property type="entry name" value="FANCL_C"/>
    <property type="match status" value="1"/>
</dbReference>
<dbReference type="VEuPathDB" id="CryptoDB:Vbra_2227"/>
<feature type="compositionally biased region" description="Acidic residues" evidence="5">
    <location>
        <begin position="310"/>
        <end position="324"/>
    </location>
</feature>
<keyword evidence="8" id="KW-1185">Reference proteome</keyword>
<protein>
    <recommendedName>
        <fullName evidence="6">RING-type domain-containing protein</fullName>
    </recommendedName>
</protein>
<dbReference type="OrthoDB" id="8062037at2759"/>
<evidence type="ECO:0000313" key="7">
    <source>
        <dbReference type="EMBL" id="CEM14977.1"/>
    </source>
</evidence>
<dbReference type="OMA" id="VICYEEL"/>
<feature type="compositionally biased region" description="Low complexity" evidence="5">
    <location>
        <begin position="436"/>
        <end position="449"/>
    </location>
</feature>
<dbReference type="PROSITE" id="PS50089">
    <property type="entry name" value="ZF_RING_2"/>
    <property type="match status" value="1"/>
</dbReference>
<feature type="compositionally biased region" description="Basic and acidic residues" evidence="5">
    <location>
        <begin position="396"/>
        <end position="406"/>
    </location>
</feature>
<dbReference type="PANTHER" id="PTHR45969">
    <property type="entry name" value="RING ZINC FINGER PROTEIN-RELATED"/>
    <property type="match status" value="1"/>
</dbReference>
<evidence type="ECO:0000256" key="4">
    <source>
        <dbReference type="PROSITE-ProRule" id="PRU00175"/>
    </source>
</evidence>
<accession>A0A0G4FLT1</accession>
<feature type="region of interest" description="Disordered" evidence="5">
    <location>
        <begin position="281"/>
        <end position="532"/>
    </location>
</feature>
<evidence type="ECO:0000256" key="5">
    <source>
        <dbReference type="SAM" id="MobiDB-lite"/>
    </source>
</evidence>
<feature type="region of interest" description="Disordered" evidence="5">
    <location>
        <begin position="69"/>
        <end position="99"/>
    </location>
</feature>
<evidence type="ECO:0000256" key="1">
    <source>
        <dbReference type="ARBA" id="ARBA00022723"/>
    </source>
</evidence>
<feature type="compositionally biased region" description="Pro residues" evidence="5">
    <location>
        <begin position="364"/>
        <end position="376"/>
    </location>
</feature>
<dbReference type="EMBL" id="CDMY01000462">
    <property type="protein sequence ID" value="CEM14977.1"/>
    <property type="molecule type" value="Genomic_DNA"/>
</dbReference>
<feature type="compositionally biased region" description="Pro residues" evidence="5">
    <location>
        <begin position="420"/>
        <end position="435"/>
    </location>
</feature>
<dbReference type="PANTHER" id="PTHR45969:SF69">
    <property type="entry name" value="FINGER DOMAIN PROTEIN, PUTATIVE (AFU_ORTHOLOGUE AFUA_3G12190)-RELATED"/>
    <property type="match status" value="1"/>
</dbReference>
<organism evidence="7 8">
    <name type="scientific">Vitrella brassicaformis (strain CCMP3155)</name>
    <dbReference type="NCBI Taxonomy" id="1169540"/>
    <lineage>
        <taxon>Eukaryota</taxon>
        <taxon>Sar</taxon>
        <taxon>Alveolata</taxon>
        <taxon>Colpodellida</taxon>
        <taxon>Vitrellaceae</taxon>
        <taxon>Vitrella</taxon>
    </lineage>
</organism>
<dbReference type="Gene3D" id="3.30.40.10">
    <property type="entry name" value="Zinc/RING finger domain, C3HC4 (zinc finger)"/>
    <property type="match status" value="1"/>
</dbReference>
<keyword evidence="3" id="KW-0862">Zinc</keyword>
<evidence type="ECO:0000259" key="6">
    <source>
        <dbReference type="PROSITE" id="PS50089"/>
    </source>
</evidence>
<dbReference type="STRING" id="1169540.A0A0G4FLT1"/>
<dbReference type="GO" id="GO:0016567">
    <property type="term" value="P:protein ubiquitination"/>
    <property type="evidence" value="ECO:0007669"/>
    <property type="project" value="TreeGrafter"/>
</dbReference>
<dbReference type="AlphaFoldDB" id="A0A0G4FLT1"/>
<dbReference type="GO" id="GO:0008270">
    <property type="term" value="F:zinc ion binding"/>
    <property type="evidence" value="ECO:0007669"/>
    <property type="project" value="UniProtKB-KW"/>
</dbReference>